<feature type="compositionally biased region" description="Basic residues" evidence="3">
    <location>
        <begin position="682"/>
        <end position="702"/>
    </location>
</feature>
<dbReference type="SUPFAM" id="SSF47031">
    <property type="entry name" value="Second domain of FERM"/>
    <property type="match status" value="1"/>
</dbReference>
<feature type="domain" description="FERM" evidence="4">
    <location>
        <begin position="11"/>
        <end position="347"/>
    </location>
</feature>
<dbReference type="InterPro" id="IPR014847">
    <property type="entry name" value="FA"/>
</dbReference>
<feature type="region of interest" description="Disordered" evidence="3">
    <location>
        <begin position="491"/>
        <end position="567"/>
    </location>
</feature>
<feature type="region of interest" description="Disordered" evidence="3">
    <location>
        <begin position="667"/>
        <end position="702"/>
    </location>
</feature>
<dbReference type="PANTHER" id="PTHR23280:SF4">
    <property type="entry name" value="BAND 4.1-LIKE PROTEIN 4A"/>
    <property type="match status" value="1"/>
</dbReference>
<dbReference type="InterPro" id="IPR018979">
    <property type="entry name" value="FERM_N"/>
</dbReference>
<dbReference type="Pfam" id="PF00373">
    <property type="entry name" value="FERM_M"/>
    <property type="match status" value="1"/>
</dbReference>
<proteinExistence type="predicted"/>
<dbReference type="SUPFAM" id="SSF50729">
    <property type="entry name" value="PH domain-like"/>
    <property type="match status" value="1"/>
</dbReference>
<dbReference type="Gene3D" id="2.30.29.30">
    <property type="entry name" value="Pleckstrin-homology domain (PH domain)/Phosphotyrosine-binding domain (PTB)"/>
    <property type="match status" value="1"/>
</dbReference>
<dbReference type="Pfam" id="PF09380">
    <property type="entry name" value="FERM_C"/>
    <property type="match status" value="1"/>
</dbReference>
<feature type="compositionally biased region" description="Basic residues" evidence="3">
    <location>
        <begin position="620"/>
        <end position="633"/>
    </location>
</feature>
<gene>
    <name evidence="5" type="ORF">RUM44_011788</name>
</gene>
<dbReference type="Gene3D" id="1.20.80.10">
    <property type="match status" value="1"/>
</dbReference>
<evidence type="ECO:0000259" key="4">
    <source>
        <dbReference type="PROSITE" id="PS50057"/>
    </source>
</evidence>
<dbReference type="SMART" id="SM01195">
    <property type="entry name" value="FA"/>
    <property type="match status" value="1"/>
</dbReference>
<dbReference type="InterPro" id="IPR019747">
    <property type="entry name" value="FERM_CS"/>
</dbReference>
<sequence>MQCFCKKNKSYNCRIVLLDEQELIKEIRDNTKGRDILDYVFSHLNLLETAYFGLRYIDSTNQTVSSILLLLYVSPVTEELIFDLCLLQHWLDATKGIAKQLKVATPPRKTWKLGREKDLYEYESTLSTPAIPQKLYQFFLQVRQDILQGRLPVSFETAAELGAYAIQCKKSEQEESKRFLLCLPLITCLPFSAEIGDYDHRRHSKGYVSEFRFTSNQTAELEALIEERHKELAGLLPASAEYSYLEKVKWLDMYGVDLHPVLGEDNVEYFLGLTPSGIIVLRYKNKVGRYFWPRISKIYFKGKYFMIKICDRNNEENTYGFETPSKSACKHLWKCCVEHHAFFRLLQVSPTATDIFSLGSRFRYSGRTEKQAQADVQMQLRNPPHFLRTTSRRYQRRPTTDNSNEVVNESEIVHRESKSHGGGKLVSVPQPVNSVYRSTNSIPMVISQEPPESPRSTRSAPWSMSGHDRGLYSLSPKTIAGQRTYSSVHNVHKTTHRSSSVDSQSSNDSRYCKRHKRHRGRRSSDNESELSKCSGRSHRRHKQGYESDSIKNHRHRRKSRSFSRSSKYDLIDSQAQWLAVQKRQAEGVTGVQQATVVNNMSRTSGYLNSGMETESEKSYRYKRKQQKKHRSRSRSPSDFSKGRLPDEVKKHLEFRLIDTEGMSETQLRDIPYKVVETNTSGRVHRKQSPSGRRKHHSKRCIK</sequence>
<accession>A0ABR1AR28</accession>
<dbReference type="InterPro" id="IPR029071">
    <property type="entry name" value="Ubiquitin-like_domsf"/>
</dbReference>
<evidence type="ECO:0000256" key="3">
    <source>
        <dbReference type="SAM" id="MobiDB-lite"/>
    </source>
</evidence>
<dbReference type="SMART" id="SM00295">
    <property type="entry name" value="B41"/>
    <property type="match status" value="1"/>
</dbReference>
<dbReference type="InterPro" id="IPR014352">
    <property type="entry name" value="FERM/acyl-CoA-bd_prot_sf"/>
</dbReference>
<evidence type="ECO:0000256" key="2">
    <source>
        <dbReference type="ARBA" id="ARBA00022949"/>
    </source>
</evidence>
<keyword evidence="6" id="KW-1185">Reference proteome</keyword>
<name>A0ABR1AR28_POLSC</name>
<dbReference type="Proteomes" id="UP001359485">
    <property type="component" value="Unassembled WGS sequence"/>
</dbReference>
<feature type="compositionally biased region" description="Basic residues" evidence="3">
    <location>
        <begin position="512"/>
        <end position="521"/>
    </location>
</feature>
<organism evidence="5 6">
    <name type="scientific">Polyplax serrata</name>
    <name type="common">Common mouse louse</name>
    <dbReference type="NCBI Taxonomy" id="468196"/>
    <lineage>
        <taxon>Eukaryota</taxon>
        <taxon>Metazoa</taxon>
        <taxon>Ecdysozoa</taxon>
        <taxon>Arthropoda</taxon>
        <taxon>Hexapoda</taxon>
        <taxon>Insecta</taxon>
        <taxon>Pterygota</taxon>
        <taxon>Neoptera</taxon>
        <taxon>Paraneoptera</taxon>
        <taxon>Psocodea</taxon>
        <taxon>Troctomorpha</taxon>
        <taxon>Phthiraptera</taxon>
        <taxon>Anoplura</taxon>
        <taxon>Polyplacidae</taxon>
        <taxon>Polyplax</taxon>
    </lineage>
</organism>
<dbReference type="InterPro" id="IPR019748">
    <property type="entry name" value="FERM_central"/>
</dbReference>
<comment type="caution">
    <text evidence="5">The sequence shown here is derived from an EMBL/GenBank/DDBJ whole genome shotgun (WGS) entry which is preliminary data.</text>
</comment>
<dbReference type="CDD" id="cd14473">
    <property type="entry name" value="FERM_B-lobe"/>
    <property type="match status" value="1"/>
</dbReference>
<reference evidence="5 6" key="1">
    <citation type="submission" date="2023-09" db="EMBL/GenBank/DDBJ databases">
        <title>Genomes of two closely related lineages of the louse Polyplax serrata with different host specificities.</title>
        <authorList>
            <person name="Martinu J."/>
            <person name="Tarabai H."/>
            <person name="Stefka J."/>
            <person name="Hypsa V."/>
        </authorList>
    </citation>
    <scope>NUCLEOTIDE SEQUENCE [LARGE SCALE GENOMIC DNA]</scope>
    <source>
        <strain evidence="5">98ZLc_SE</strain>
    </source>
</reference>
<dbReference type="InterPro" id="IPR018980">
    <property type="entry name" value="FERM_PH-like_C"/>
</dbReference>
<dbReference type="InterPro" id="IPR035963">
    <property type="entry name" value="FERM_2"/>
</dbReference>
<dbReference type="InterPro" id="IPR000299">
    <property type="entry name" value="FERM_domain"/>
</dbReference>
<feature type="compositionally biased region" description="Basic residues" evidence="3">
    <location>
        <begin position="552"/>
        <end position="561"/>
    </location>
</feature>
<dbReference type="Pfam" id="PF08736">
    <property type="entry name" value="FA"/>
    <property type="match status" value="1"/>
</dbReference>
<feature type="compositionally biased region" description="Low complexity" evidence="3">
    <location>
        <begin position="498"/>
        <end position="509"/>
    </location>
</feature>
<evidence type="ECO:0000256" key="1">
    <source>
        <dbReference type="ARBA" id="ARBA00004282"/>
    </source>
</evidence>
<feature type="region of interest" description="Disordered" evidence="3">
    <location>
        <begin position="439"/>
        <end position="474"/>
    </location>
</feature>
<dbReference type="CDD" id="cd13186">
    <property type="entry name" value="FERM_C_NBL4_NBL5"/>
    <property type="match status" value="1"/>
</dbReference>
<dbReference type="Pfam" id="PF09379">
    <property type="entry name" value="FERM_N"/>
    <property type="match status" value="1"/>
</dbReference>
<dbReference type="PANTHER" id="PTHR23280">
    <property type="entry name" value="4.1 G PROTEIN"/>
    <property type="match status" value="1"/>
</dbReference>
<dbReference type="InterPro" id="IPR019749">
    <property type="entry name" value="Band_41_domain"/>
</dbReference>
<dbReference type="EMBL" id="JAWJWF010000046">
    <property type="protein sequence ID" value="KAK6624924.1"/>
    <property type="molecule type" value="Genomic_DNA"/>
</dbReference>
<comment type="subcellular location">
    <subcellularLocation>
        <location evidence="1">Cell junction</location>
    </subcellularLocation>
</comment>
<dbReference type="Gene3D" id="3.10.20.90">
    <property type="entry name" value="Phosphatidylinositol 3-kinase Catalytic Subunit, Chain A, domain 1"/>
    <property type="match status" value="1"/>
</dbReference>
<dbReference type="PROSITE" id="PS50057">
    <property type="entry name" value="FERM_3"/>
    <property type="match status" value="1"/>
</dbReference>
<dbReference type="SMART" id="SM01196">
    <property type="entry name" value="FERM_C"/>
    <property type="match status" value="1"/>
</dbReference>
<evidence type="ECO:0000313" key="5">
    <source>
        <dbReference type="EMBL" id="KAK6624924.1"/>
    </source>
</evidence>
<evidence type="ECO:0000313" key="6">
    <source>
        <dbReference type="Proteomes" id="UP001359485"/>
    </source>
</evidence>
<protein>
    <recommendedName>
        <fullName evidence="4">FERM domain-containing protein</fullName>
    </recommendedName>
</protein>
<feature type="region of interest" description="Disordered" evidence="3">
    <location>
        <begin position="602"/>
        <end position="645"/>
    </location>
</feature>
<feature type="compositionally biased region" description="Polar residues" evidence="3">
    <location>
        <begin position="602"/>
        <end position="612"/>
    </location>
</feature>
<dbReference type="PROSITE" id="PS00661">
    <property type="entry name" value="FERM_2"/>
    <property type="match status" value="1"/>
</dbReference>
<dbReference type="InterPro" id="IPR011993">
    <property type="entry name" value="PH-like_dom_sf"/>
</dbReference>
<keyword evidence="2" id="KW-0965">Cell junction</keyword>
<dbReference type="SUPFAM" id="SSF54236">
    <property type="entry name" value="Ubiquitin-like"/>
    <property type="match status" value="1"/>
</dbReference>